<organism evidence="1 2">
    <name type="scientific">Cloacibacterium normanense</name>
    <dbReference type="NCBI Taxonomy" id="237258"/>
    <lineage>
        <taxon>Bacteria</taxon>
        <taxon>Pseudomonadati</taxon>
        <taxon>Bacteroidota</taxon>
        <taxon>Flavobacteriia</taxon>
        <taxon>Flavobacteriales</taxon>
        <taxon>Weeksellaceae</taxon>
    </lineage>
</organism>
<dbReference type="Proteomes" id="UP000095601">
    <property type="component" value="Unassembled WGS sequence"/>
</dbReference>
<proteinExistence type="predicted"/>
<dbReference type="RefSeq" id="WP_069799052.1">
    <property type="nucleotide sequence ID" value="NZ_CP034157.1"/>
</dbReference>
<evidence type="ECO:0008006" key="3">
    <source>
        <dbReference type="Google" id="ProtNLM"/>
    </source>
</evidence>
<dbReference type="STRING" id="237258.SAMN04489756_11319"/>
<evidence type="ECO:0000313" key="1">
    <source>
        <dbReference type="EMBL" id="OEL11009.1"/>
    </source>
</evidence>
<dbReference type="PROSITE" id="PS51257">
    <property type="entry name" value="PROKAR_LIPOPROTEIN"/>
    <property type="match status" value="1"/>
</dbReference>
<keyword evidence="2" id="KW-1185">Reference proteome</keyword>
<dbReference type="PATRIC" id="fig|237258.4.peg.179"/>
<gene>
    <name evidence="1" type="ORF">BHF72_2598</name>
</gene>
<name>A0A1E5UDL1_9FLAO</name>
<dbReference type="OrthoDB" id="893802at2"/>
<dbReference type="AlphaFoldDB" id="A0A1E5UDL1"/>
<dbReference type="EMBL" id="MKGI01000064">
    <property type="protein sequence ID" value="OEL11009.1"/>
    <property type="molecule type" value="Genomic_DNA"/>
</dbReference>
<protein>
    <recommendedName>
        <fullName evidence="3">Lipoprotein</fullName>
    </recommendedName>
</protein>
<reference evidence="1 2" key="1">
    <citation type="submission" date="2016-09" db="EMBL/GenBank/DDBJ databases">
        <authorList>
            <person name="Capua I."/>
            <person name="De Benedictis P."/>
            <person name="Joannis T."/>
            <person name="Lombin L.H."/>
            <person name="Cattoli G."/>
        </authorList>
    </citation>
    <scope>NUCLEOTIDE SEQUENCE [LARGE SCALE GENOMIC DNA]</scope>
    <source>
        <strain evidence="1 2">NRS-1</strain>
    </source>
</reference>
<dbReference type="KEGG" id="cnr:EB819_05105"/>
<evidence type="ECO:0000313" key="2">
    <source>
        <dbReference type="Proteomes" id="UP000095601"/>
    </source>
</evidence>
<sequence>MKKIFNLSLITLLAGFFAVSCDRNDEDEIQNVESIKIDSVKIAQDTMDVFTIQTIKTYSTYPSACEDFFGYDYIRNGLERNVVAYSYTINGTCTQATRVGVNGFNFRPEEKGIYTFKFWKGKDSSNQNIWIEKTIVVE</sequence>
<accession>A0A1E5UDL1</accession>
<comment type="caution">
    <text evidence="1">The sequence shown here is derived from an EMBL/GenBank/DDBJ whole genome shotgun (WGS) entry which is preliminary data.</text>
</comment>